<dbReference type="InterPro" id="IPR002716">
    <property type="entry name" value="PIN_dom"/>
</dbReference>
<evidence type="ECO:0000256" key="1">
    <source>
        <dbReference type="ARBA" id="ARBA00022649"/>
    </source>
</evidence>
<dbReference type="GO" id="GO:0016787">
    <property type="term" value="F:hydrolase activity"/>
    <property type="evidence" value="ECO:0007669"/>
    <property type="project" value="UniProtKB-KW"/>
</dbReference>
<evidence type="ECO:0000256" key="4">
    <source>
        <dbReference type="ARBA" id="ARBA00022801"/>
    </source>
</evidence>
<accession>A0A7G5IIX9</accession>
<dbReference type="HAMAP" id="MF_00265">
    <property type="entry name" value="VapC_Nob1"/>
    <property type="match status" value="1"/>
</dbReference>
<evidence type="ECO:0000259" key="6">
    <source>
        <dbReference type="Pfam" id="PF01850"/>
    </source>
</evidence>
<keyword evidence="5" id="KW-0460">Magnesium</keyword>
<keyword evidence="4 5" id="KW-0378">Hydrolase</keyword>
<dbReference type="EMBL" id="CP059851">
    <property type="protein sequence ID" value="QMW23321.1"/>
    <property type="molecule type" value="Genomic_DNA"/>
</dbReference>
<dbReference type="Proteomes" id="UP000515292">
    <property type="component" value="Chromosome"/>
</dbReference>
<dbReference type="CDD" id="cd18682">
    <property type="entry name" value="PIN_VapC-like"/>
    <property type="match status" value="1"/>
</dbReference>
<dbReference type="InterPro" id="IPR029060">
    <property type="entry name" value="PIN-like_dom_sf"/>
</dbReference>
<reference evidence="7 8" key="1">
    <citation type="submission" date="2020-07" db="EMBL/GenBank/DDBJ databases">
        <title>Complete genome sequence for Sandaracinobacter sp. M6.</title>
        <authorList>
            <person name="Tang Y."/>
            <person name="Liu Q."/>
            <person name="Guo Z."/>
            <person name="Lei P."/>
            <person name="Huang B."/>
        </authorList>
    </citation>
    <scope>NUCLEOTIDE SEQUENCE [LARGE SCALE GENOMIC DNA]</scope>
    <source>
        <strain evidence="7 8">M6</strain>
    </source>
</reference>
<dbReference type="Pfam" id="PF01850">
    <property type="entry name" value="PIN"/>
    <property type="match status" value="1"/>
</dbReference>
<name>A0A7G5IIX9_9SPHN</name>
<sequence>MTAYVLDTSAVLALVLHEPGGERVVDVLEQSVIDAVNLAEVVTKLNDAGYTDDTVRASIAALGLTVLALDGDDAIATGLLRTRTRARGLSLGDRACLARAASLDAVALTADRAWADMDIGVKVEMIR</sequence>
<dbReference type="RefSeq" id="WP_182297067.1">
    <property type="nucleotide sequence ID" value="NZ_CP059851.1"/>
</dbReference>
<gene>
    <name evidence="5" type="primary">vapC</name>
    <name evidence="7" type="ORF">H3309_02095</name>
</gene>
<dbReference type="AlphaFoldDB" id="A0A7G5IIX9"/>
<organism evidence="7 8">
    <name type="scientific">Sandaracinobacteroides saxicola</name>
    <dbReference type="NCBI Taxonomy" id="2759707"/>
    <lineage>
        <taxon>Bacteria</taxon>
        <taxon>Pseudomonadati</taxon>
        <taxon>Pseudomonadota</taxon>
        <taxon>Alphaproteobacteria</taxon>
        <taxon>Sphingomonadales</taxon>
        <taxon>Sphingosinicellaceae</taxon>
        <taxon>Sandaracinobacteroides</taxon>
    </lineage>
</organism>
<keyword evidence="8" id="KW-1185">Reference proteome</keyword>
<feature type="binding site" evidence="5">
    <location>
        <position position="7"/>
    </location>
    <ligand>
        <name>Mg(2+)</name>
        <dbReference type="ChEBI" id="CHEBI:18420"/>
    </ligand>
</feature>
<evidence type="ECO:0000256" key="3">
    <source>
        <dbReference type="ARBA" id="ARBA00022723"/>
    </source>
</evidence>
<dbReference type="SUPFAM" id="SSF88723">
    <property type="entry name" value="PIN domain-like"/>
    <property type="match status" value="1"/>
</dbReference>
<keyword evidence="5" id="KW-0800">Toxin</keyword>
<dbReference type="InterPro" id="IPR022907">
    <property type="entry name" value="VapC_family"/>
</dbReference>
<dbReference type="KEGG" id="sand:H3309_02095"/>
<dbReference type="GO" id="GO:0000287">
    <property type="term" value="F:magnesium ion binding"/>
    <property type="evidence" value="ECO:0007669"/>
    <property type="project" value="UniProtKB-UniRule"/>
</dbReference>
<dbReference type="Gene3D" id="3.40.50.1010">
    <property type="entry name" value="5'-nuclease"/>
    <property type="match status" value="1"/>
</dbReference>
<dbReference type="EC" id="3.1.-.-" evidence="5"/>
<protein>
    <recommendedName>
        <fullName evidence="5">Ribonuclease VapC</fullName>
        <shortName evidence="5">RNase VapC</shortName>
        <ecNumber evidence="5">3.1.-.-</ecNumber>
    </recommendedName>
    <alternativeName>
        <fullName evidence="5">Toxin VapC</fullName>
    </alternativeName>
</protein>
<evidence type="ECO:0000313" key="8">
    <source>
        <dbReference type="Proteomes" id="UP000515292"/>
    </source>
</evidence>
<evidence type="ECO:0000256" key="2">
    <source>
        <dbReference type="ARBA" id="ARBA00022722"/>
    </source>
</evidence>
<dbReference type="GO" id="GO:0004540">
    <property type="term" value="F:RNA nuclease activity"/>
    <property type="evidence" value="ECO:0007669"/>
    <property type="project" value="InterPro"/>
</dbReference>
<comment type="cofactor">
    <cofactor evidence="5">
        <name>Mg(2+)</name>
        <dbReference type="ChEBI" id="CHEBI:18420"/>
    </cofactor>
</comment>
<dbReference type="GO" id="GO:0090729">
    <property type="term" value="F:toxin activity"/>
    <property type="evidence" value="ECO:0007669"/>
    <property type="project" value="UniProtKB-KW"/>
</dbReference>
<feature type="domain" description="PIN" evidence="6">
    <location>
        <begin position="4"/>
        <end position="118"/>
    </location>
</feature>
<comment type="function">
    <text evidence="5">Toxic component of a toxin-antitoxin (TA) system. An RNase.</text>
</comment>
<keyword evidence="3 5" id="KW-0479">Metal-binding</keyword>
<proteinExistence type="inferred from homology"/>
<evidence type="ECO:0000256" key="5">
    <source>
        <dbReference type="HAMAP-Rule" id="MF_00265"/>
    </source>
</evidence>
<evidence type="ECO:0000313" key="7">
    <source>
        <dbReference type="EMBL" id="QMW23321.1"/>
    </source>
</evidence>
<feature type="binding site" evidence="5">
    <location>
        <position position="93"/>
    </location>
    <ligand>
        <name>Mg(2+)</name>
        <dbReference type="ChEBI" id="CHEBI:18420"/>
    </ligand>
</feature>
<keyword evidence="2 5" id="KW-0540">Nuclease</keyword>
<keyword evidence="1 5" id="KW-1277">Toxin-antitoxin system</keyword>
<comment type="similarity">
    <text evidence="5">Belongs to the PINc/VapC protein family.</text>
</comment>